<keyword evidence="2" id="KW-1185">Reference proteome</keyword>
<evidence type="ECO:0000313" key="1">
    <source>
        <dbReference type="EMBL" id="CAL4155152.1"/>
    </source>
</evidence>
<proteinExistence type="predicted"/>
<name>A0AAV2S2A9_MEGNR</name>
<gene>
    <name evidence="1" type="ORF">MNOR_LOCUS31463</name>
</gene>
<protein>
    <submittedName>
        <fullName evidence="1">Uncharacterized protein</fullName>
    </submittedName>
</protein>
<accession>A0AAV2S2A9</accession>
<organism evidence="1 2">
    <name type="scientific">Meganyctiphanes norvegica</name>
    <name type="common">Northern krill</name>
    <name type="synonym">Thysanopoda norvegica</name>
    <dbReference type="NCBI Taxonomy" id="48144"/>
    <lineage>
        <taxon>Eukaryota</taxon>
        <taxon>Metazoa</taxon>
        <taxon>Ecdysozoa</taxon>
        <taxon>Arthropoda</taxon>
        <taxon>Crustacea</taxon>
        <taxon>Multicrustacea</taxon>
        <taxon>Malacostraca</taxon>
        <taxon>Eumalacostraca</taxon>
        <taxon>Eucarida</taxon>
        <taxon>Euphausiacea</taxon>
        <taxon>Euphausiidae</taxon>
        <taxon>Meganyctiphanes</taxon>
    </lineage>
</organism>
<dbReference type="EMBL" id="CAXKWB010040573">
    <property type="protein sequence ID" value="CAL4155152.1"/>
    <property type="molecule type" value="Genomic_DNA"/>
</dbReference>
<evidence type="ECO:0000313" key="2">
    <source>
        <dbReference type="Proteomes" id="UP001497623"/>
    </source>
</evidence>
<reference evidence="1 2" key="1">
    <citation type="submission" date="2024-05" db="EMBL/GenBank/DDBJ databases">
        <authorList>
            <person name="Wallberg A."/>
        </authorList>
    </citation>
    <scope>NUCLEOTIDE SEQUENCE [LARGE SCALE GENOMIC DNA]</scope>
</reference>
<dbReference type="AlphaFoldDB" id="A0AAV2S2A9"/>
<dbReference type="Proteomes" id="UP001497623">
    <property type="component" value="Unassembled WGS sequence"/>
</dbReference>
<sequence>MDLRGKLNKKNRFAGRIVDLRRKCRNFRSPPKILFKQLQDLEVFKDTRICPSPYHPHPLTTNPEELNKLDMSSEEEMKDDKVLYNLDEKIVVPHHLYNKRRRRKYVDLDKPSEYYTFSIDDSGNFTMEKGTIDNPFANVDTNDMPNFGNKGEEEFFKFLQETSDILQDNRYMFTGTYKNRYIQNFTNIEQSSEYIPQGETYENEYTLQGMNIIPSVSGQTLPRDLNTPPRNSNVVGDDDASWVEQAENLADFTNMPVSPSGYDKCFEDMWNTTAL</sequence>
<comment type="caution">
    <text evidence="1">The sequence shown here is derived from an EMBL/GenBank/DDBJ whole genome shotgun (WGS) entry which is preliminary data.</text>
</comment>